<dbReference type="InterPro" id="IPR000182">
    <property type="entry name" value="GNAT_dom"/>
</dbReference>
<accession>A0A1I2N3C4</accession>
<dbReference type="PANTHER" id="PTHR43617">
    <property type="entry name" value="L-AMINO ACID N-ACETYLTRANSFERASE"/>
    <property type="match status" value="1"/>
</dbReference>
<dbReference type="RefSeq" id="WP_093669221.1">
    <property type="nucleotide sequence ID" value="NZ_FOOY01000003.1"/>
</dbReference>
<dbReference type="Gene3D" id="3.40.630.30">
    <property type="match status" value="2"/>
</dbReference>
<dbReference type="GO" id="GO:0016747">
    <property type="term" value="F:acyltransferase activity, transferring groups other than amino-acyl groups"/>
    <property type="evidence" value="ECO:0007669"/>
    <property type="project" value="InterPro"/>
</dbReference>
<sequence length="288" mass="32932">MIIKSVSRLETEMKKQINKLEHICSKADGVKYLTDLDDSLNAHKEMNHTFLCYEDQNLIAFLHLFAPMSSEAELSALTLPDYRKKGYFTALLLRATEELNAFQVSDLLFVLQASFPDKTIAEHLGATYEFSEHLMSLNRSTYKRQPIDSKIVIKQQKMEHMEQLIDISVNCFHDSREDARNLIEMALLSANRRGFMAVLDDQIIGICYVRFDETEAFLFGFGVKAEYQGRGIGGAFLKLILNELFSGVISVVKLEVESRNASAFHVYKKTGFTADETIDYYRVHVKDL</sequence>
<dbReference type="CDD" id="cd04301">
    <property type="entry name" value="NAT_SF"/>
    <property type="match status" value="1"/>
</dbReference>
<gene>
    <name evidence="2" type="ORF">SAMN02982927_00228</name>
</gene>
<organism evidence="2 3">
    <name type="scientific">Sporolactobacillus nakayamae</name>
    <dbReference type="NCBI Taxonomy" id="269670"/>
    <lineage>
        <taxon>Bacteria</taxon>
        <taxon>Bacillati</taxon>
        <taxon>Bacillota</taxon>
        <taxon>Bacilli</taxon>
        <taxon>Bacillales</taxon>
        <taxon>Sporolactobacillaceae</taxon>
        <taxon>Sporolactobacillus</taxon>
    </lineage>
</organism>
<name>A0A1I2N3C4_9BACL</name>
<dbReference type="InterPro" id="IPR016181">
    <property type="entry name" value="Acyl_CoA_acyltransferase"/>
</dbReference>
<protein>
    <submittedName>
        <fullName evidence="2">Acetyltransferase (GNAT) family protein</fullName>
    </submittedName>
</protein>
<dbReference type="InterPro" id="IPR050276">
    <property type="entry name" value="MshD_Acetyltransferase"/>
</dbReference>
<dbReference type="SUPFAM" id="SSF55729">
    <property type="entry name" value="Acyl-CoA N-acyltransferases (Nat)"/>
    <property type="match status" value="2"/>
</dbReference>
<feature type="domain" description="N-acetyltransferase" evidence="1">
    <location>
        <begin position="151"/>
        <end position="288"/>
    </location>
</feature>
<dbReference type="PROSITE" id="PS51186">
    <property type="entry name" value="GNAT"/>
    <property type="match status" value="2"/>
</dbReference>
<proteinExistence type="predicted"/>
<dbReference type="STRING" id="269670.SAMN02982927_00228"/>
<dbReference type="AlphaFoldDB" id="A0A1I2N3C4"/>
<evidence type="ECO:0000259" key="1">
    <source>
        <dbReference type="PROSITE" id="PS51186"/>
    </source>
</evidence>
<keyword evidence="2" id="KW-0808">Transferase</keyword>
<feature type="domain" description="N-acetyltransferase" evidence="1">
    <location>
        <begin position="1"/>
        <end position="148"/>
    </location>
</feature>
<dbReference type="EMBL" id="FOOY01000003">
    <property type="protein sequence ID" value="SFF97610.1"/>
    <property type="molecule type" value="Genomic_DNA"/>
</dbReference>
<evidence type="ECO:0000313" key="3">
    <source>
        <dbReference type="Proteomes" id="UP000198752"/>
    </source>
</evidence>
<keyword evidence="3" id="KW-1185">Reference proteome</keyword>
<dbReference type="OrthoDB" id="7163760at2"/>
<evidence type="ECO:0000313" key="2">
    <source>
        <dbReference type="EMBL" id="SFF97610.1"/>
    </source>
</evidence>
<dbReference type="Proteomes" id="UP000198752">
    <property type="component" value="Unassembled WGS sequence"/>
</dbReference>
<reference evidence="3" key="1">
    <citation type="submission" date="2016-10" db="EMBL/GenBank/DDBJ databases">
        <authorList>
            <person name="Varghese N."/>
            <person name="Submissions S."/>
        </authorList>
    </citation>
    <scope>NUCLEOTIDE SEQUENCE [LARGE SCALE GENOMIC DNA]</scope>
    <source>
        <strain evidence="3">ATCC 700379</strain>
    </source>
</reference>
<dbReference type="Pfam" id="PF00583">
    <property type="entry name" value="Acetyltransf_1"/>
    <property type="match status" value="2"/>
</dbReference>